<organism evidence="1 2">
    <name type="scientific">Desulfosporosinus acidiphilus (strain DSM 22704 / JCM 16185 / SJ4)</name>
    <dbReference type="NCBI Taxonomy" id="646529"/>
    <lineage>
        <taxon>Bacteria</taxon>
        <taxon>Bacillati</taxon>
        <taxon>Bacillota</taxon>
        <taxon>Clostridia</taxon>
        <taxon>Eubacteriales</taxon>
        <taxon>Desulfitobacteriaceae</taxon>
        <taxon>Desulfosporosinus</taxon>
    </lineage>
</organism>
<name>I4DB22_DESAJ</name>
<proteinExistence type="predicted"/>
<dbReference type="STRING" id="646529.Desaci_4134"/>
<sequence length="126" mass="14310">MQKEDRPGSFPLTIRFTREKDTYYDQLLAAPDPRKFIKSRLQDAATPSVNSNYKPRDPLERIADSLEQIVNLLKNGCVPSNHGPIEAAIDNDADNIREEPVYKTELSKRFSNILGDALKSKDWSGF</sequence>
<dbReference type="HOGENOM" id="CLU_1977901_0_0_9"/>
<dbReference type="EMBL" id="CP003639">
    <property type="protein sequence ID" value="AFM42996.1"/>
    <property type="molecule type" value="Genomic_DNA"/>
</dbReference>
<dbReference type="AlphaFoldDB" id="I4DB22"/>
<accession>I4DB22</accession>
<protein>
    <submittedName>
        <fullName evidence="1">Uncharacterized protein</fullName>
    </submittedName>
</protein>
<dbReference type="Proteomes" id="UP000002892">
    <property type="component" value="Chromosome"/>
</dbReference>
<evidence type="ECO:0000313" key="2">
    <source>
        <dbReference type="Proteomes" id="UP000002892"/>
    </source>
</evidence>
<gene>
    <name evidence="1" type="ordered locus">Desaci_4134</name>
</gene>
<keyword evidence="2" id="KW-1185">Reference proteome</keyword>
<dbReference type="RefSeq" id="WP_014828982.1">
    <property type="nucleotide sequence ID" value="NC_018068.1"/>
</dbReference>
<evidence type="ECO:0000313" key="1">
    <source>
        <dbReference type="EMBL" id="AFM42996.1"/>
    </source>
</evidence>
<reference evidence="1 2" key="1">
    <citation type="journal article" date="2012" name="J. Bacteriol.">
        <title>Complete genome sequences of Desulfosporosinus orientis DSM765T, Desulfosporosinus youngiae DSM17734T, Desulfosporosinus meridiei DSM13257T, and Desulfosporosinus acidiphilus DSM22704T.</title>
        <authorList>
            <person name="Pester M."/>
            <person name="Brambilla E."/>
            <person name="Alazard D."/>
            <person name="Rattei T."/>
            <person name="Weinmaier T."/>
            <person name="Han J."/>
            <person name="Lucas S."/>
            <person name="Lapidus A."/>
            <person name="Cheng J.F."/>
            <person name="Goodwin L."/>
            <person name="Pitluck S."/>
            <person name="Peters L."/>
            <person name="Ovchinnikova G."/>
            <person name="Teshima H."/>
            <person name="Detter J.C."/>
            <person name="Han C.S."/>
            <person name="Tapia R."/>
            <person name="Land M.L."/>
            <person name="Hauser L."/>
            <person name="Kyrpides N.C."/>
            <person name="Ivanova N.N."/>
            <person name="Pagani I."/>
            <person name="Huntmann M."/>
            <person name="Wei C.L."/>
            <person name="Davenport K.W."/>
            <person name="Daligault H."/>
            <person name="Chain P.S."/>
            <person name="Chen A."/>
            <person name="Mavromatis K."/>
            <person name="Markowitz V."/>
            <person name="Szeto E."/>
            <person name="Mikhailova N."/>
            <person name="Pati A."/>
            <person name="Wagner M."/>
            <person name="Woyke T."/>
            <person name="Ollivier B."/>
            <person name="Klenk H.P."/>
            <person name="Spring S."/>
            <person name="Loy A."/>
        </authorList>
    </citation>
    <scope>NUCLEOTIDE SEQUENCE [LARGE SCALE GENOMIC DNA]</scope>
    <source>
        <strain evidence="2">DSM 22704 / JCM 16185 / SJ4</strain>
    </source>
</reference>
<dbReference type="KEGG" id="dai:Desaci_4134"/>